<organism evidence="3">
    <name type="scientific">marine metagenome</name>
    <dbReference type="NCBI Taxonomy" id="408172"/>
    <lineage>
        <taxon>unclassified sequences</taxon>
        <taxon>metagenomes</taxon>
        <taxon>ecological metagenomes</taxon>
    </lineage>
</organism>
<reference evidence="3" key="1">
    <citation type="submission" date="2018-05" db="EMBL/GenBank/DDBJ databases">
        <authorList>
            <person name="Lanie J.A."/>
            <person name="Ng W.-L."/>
            <person name="Kazmierczak K.M."/>
            <person name="Andrzejewski T.M."/>
            <person name="Davidsen T.M."/>
            <person name="Wayne K.J."/>
            <person name="Tettelin H."/>
            <person name="Glass J.I."/>
            <person name="Rusch D."/>
            <person name="Podicherti R."/>
            <person name="Tsui H.-C.T."/>
            <person name="Winkler M.E."/>
        </authorList>
    </citation>
    <scope>NUCLEOTIDE SEQUENCE</scope>
</reference>
<keyword evidence="1" id="KW-0808">Transferase</keyword>
<protein>
    <recommendedName>
        <fullName evidence="2">4'-phosphopantetheinyl transferase domain-containing protein</fullName>
    </recommendedName>
</protein>
<dbReference type="SUPFAM" id="SSF56214">
    <property type="entry name" value="4'-phosphopantetheinyl transferase"/>
    <property type="match status" value="1"/>
</dbReference>
<dbReference type="GO" id="GO:0000287">
    <property type="term" value="F:magnesium ion binding"/>
    <property type="evidence" value="ECO:0007669"/>
    <property type="project" value="InterPro"/>
</dbReference>
<gene>
    <name evidence="3" type="ORF">METZ01_LOCUS412095</name>
</gene>
<feature type="non-terminal residue" evidence="3">
    <location>
        <position position="217"/>
    </location>
</feature>
<dbReference type="EMBL" id="UINC01160535">
    <property type="protein sequence ID" value="SVD59241.1"/>
    <property type="molecule type" value="Genomic_DNA"/>
</dbReference>
<dbReference type="AlphaFoldDB" id="A0A382WMF2"/>
<dbReference type="GO" id="GO:0008897">
    <property type="term" value="F:holo-[acyl-carrier-protein] synthase activity"/>
    <property type="evidence" value="ECO:0007669"/>
    <property type="project" value="InterPro"/>
</dbReference>
<name>A0A382WMF2_9ZZZZ</name>
<evidence type="ECO:0000313" key="3">
    <source>
        <dbReference type="EMBL" id="SVD59241.1"/>
    </source>
</evidence>
<sequence>MVDWQPAGLVSPLPLPEACGLDDVIAVWMPVGPINPDESLPNLSNVPLVDAFEVSTFGTPKRALEHASARYALATLLRDIGFDPFDLRVVRDEHRKPNLVWRDHEARVRAGGPLSPALPEITLGHSNGISIAAVSLNRSLIGLDAEPLDLPRPRNLLTMMTSGEELQYLEQLWEIDARVGMQEATRTWVVKEAVQKACGLGMHVPPQTFTVLNCDEV</sequence>
<dbReference type="Pfam" id="PF01648">
    <property type="entry name" value="ACPS"/>
    <property type="match status" value="1"/>
</dbReference>
<accession>A0A382WMF2</accession>
<dbReference type="Gene3D" id="3.90.470.20">
    <property type="entry name" value="4'-phosphopantetheinyl transferase domain"/>
    <property type="match status" value="1"/>
</dbReference>
<dbReference type="InterPro" id="IPR008278">
    <property type="entry name" value="4-PPantetheinyl_Trfase_dom"/>
</dbReference>
<proteinExistence type="predicted"/>
<evidence type="ECO:0000256" key="1">
    <source>
        <dbReference type="ARBA" id="ARBA00022679"/>
    </source>
</evidence>
<feature type="domain" description="4'-phosphopantetheinyl transferase" evidence="2">
    <location>
        <begin position="141"/>
        <end position="213"/>
    </location>
</feature>
<evidence type="ECO:0000259" key="2">
    <source>
        <dbReference type="Pfam" id="PF01648"/>
    </source>
</evidence>
<dbReference type="InterPro" id="IPR037143">
    <property type="entry name" value="4-PPantetheinyl_Trfase_dom_sf"/>
</dbReference>